<dbReference type="Gene3D" id="2.160.20.120">
    <property type="match status" value="1"/>
</dbReference>
<gene>
    <name evidence="2" type="ORF">PECUL_23A057895</name>
</gene>
<accession>A0AAD1RPP3</accession>
<evidence type="ECO:0000259" key="1">
    <source>
        <dbReference type="Pfam" id="PF13349"/>
    </source>
</evidence>
<evidence type="ECO:0000313" key="3">
    <source>
        <dbReference type="Proteomes" id="UP001295444"/>
    </source>
</evidence>
<organism evidence="2 3">
    <name type="scientific">Pelobates cultripes</name>
    <name type="common">Western spadefoot toad</name>
    <dbReference type="NCBI Taxonomy" id="61616"/>
    <lineage>
        <taxon>Eukaryota</taxon>
        <taxon>Metazoa</taxon>
        <taxon>Chordata</taxon>
        <taxon>Craniata</taxon>
        <taxon>Vertebrata</taxon>
        <taxon>Euteleostomi</taxon>
        <taxon>Amphibia</taxon>
        <taxon>Batrachia</taxon>
        <taxon>Anura</taxon>
        <taxon>Pelobatoidea</taxon>
        <taxon>Pelobatidae</taxon>
        <taxon>Pelobates</taxon>
    </lineage>
</organism>
<dbReference type="Pfam" id="PF13349">
    <property type="entry name" value="DUF4097"/>
    <property type="match status" value="1"/>
</dbReference>
<dbReference type="AlphaFoldDB" id="A0AAD1RPP3"/>
<protein>
    <recommendedName>
        <fullName evidence="1">DUF4097 domain-containing protein</fullName>
    </recommendedName>
</protein>
<evidence type="ECO:0000313" key="2">
    <source>
        <dbReference type="EMBL" id="CAH2275722.1"/>
    </source>
</evidence>
<dbReference type="InterPro" id="IPR025164">
    <property type="entry name" value="Toastrack_DUF4097"/>
</dbReference>
<dbReference type="PANTHER" id="PTHR34094:SF1">
    <property type="entry name" value="PROTEIN FAM185A"/>
    <property type="match status" value="1"/>
</dbReference>
<dbReference type="Proteomes" id="UP001295444">
    <property type="component" value="Chromosome 03"/>
</dbReference>
<dbReference type="EMBL" id="OW240914">
    <property type="protein sequence ID" value="CAH2275722.1"/>
    <property type="molecule type" value="Genomic_DNA"/>
</dbReference>
<name>A0AAD1RPP3_PELCU</name>
<proteinExistence type="predicted"/>
<keyword evidence="3" id="KW-1185">Reference proteome</keyword>
<sequence length="380" mass="41777">MCMYGWHRAMMNSLASRGRCWWPLLGKGCRAGTRWMGSRREEARNKPLKQWTLIVSPLSSLRVAVPCNVSVRPQDPLTYPNADRVFVMVSGIDRNVHRGLDLDNIQVRYDEESRQVLIQSQDIDSQTCVDITTPMRFDVNIKTSGTGHVNVKQIECDSCQVETERGNSILQSIKGHNIHVHTKGGKVICLGTVHGNVDIQASSHSTVDVEKLLGTSVNISTEGGQLKAKYVYAQASSLSTTTGDILLGGAHGDTKLQSETGNITVDSSDGCLTAFTHQGAIDVYVSQVGKVHLKSDKGNITLKIPENLQTYVQLSGAKVDVSPDVQLQELQNTSREGQTVVKGTLNLVNERERCIEAEANSGTIYIKHQNWLQSLKLHST</sequence>
<reference evidence="2" key="1">
    <citation type="submission" date="2022-03" db="EMBL/GenBank/DDBJ databases">
        <authorList>
            <person name="Alioto T."/>
            <person name="Alioto T."/>
            <person name="Gomez Garrido J."/>
        </authorList>
    </citation>
    <scope>NUCLEOTIDE SEQUENCE</scope>
</reference>
<dbReference type="PANTHER" id="PTHR34094">
    <property type="match status" value="1"/>
</dbReference>
<feature type="domain" description="DUF4097" evidence="1">
    <location>
        <begin position="101"/>
        <end position="364"/>
    </location>
</feature>